<evidence type="ECO:0000313" key="1">
    <source>
        <dbReference type="EMBL" id="CAI9612681.1"/>
    </source>
</evidence>
<sequence>MDLAEIFLNVPLSAQTHLCSETATNLLIVRWSCLRFREISNVFIPHPRQVSEIVFSDQKSP</sequence>
<organism evidence="1 2">
    <name type="scientific">Staurois parvus</name>
    <dbReference type="NCBI Taxonomy" id="386267"/>
    <lineage>
        <taxon>Eukaryota</taxon>
        <taxon>Metazoa</taxon>
        <taxon>Chordata</taxon>
        <taxon>Craniata</taxon>
        <taxon>Vertebrata</taxon>
        <taxon>Euteleostomi</taxon>
        <taxon>Amphibia</taxon>
        <taxon>Batrachia</taxon>
        <taxon>Anura</taxon>
        <taxon>Neobatrachia</taxon>
        <taxon>Ranoidea</taxon>
        <taxon>Ranidae</taxon>
        <taxon>Staurois</taxon>
    </lineage>
</organism>
<name>A0ABN9GVT0_9NEOB</name>
<feature type="non-terminal residue" evidence="1">
    <location>
        <position position="61"/>
    </location>
</feature>
<reference evidence="1" key="1">
    <citation type="submission" date="2023-05" db="EMBL/GenBank/DDBJ databases">
        <authorList>
            <person name="Stuckert A."/>
        </authorList>
    </citation>
    <scope>NUCLEOTIDE SEQUENCE</scope>
</reference>
<evidence type="ECO:0000313" key="2">
    <source>
        <dbReference type="Proteomes" id="UP001162483"/>
    </source>
</evidence>
<gene>
    <name evidence="1" type="ORF">SPARVUS_LOCUS14743515</name>
</gene>
<comment type="caution">
    <text evidence="1">The sequence shown here is derived from an EMBL/GenBank/DDBJ whole genome shotgun (WGS) entry which is preliminary data.</text>
</comment>
<protein>
    <submittedName>
        <fullName evidence="1">Uncharacterized protein</fullName>
    </submittedName>
</protein>
<dbReference type="EMBL" id="CATNWA010019344">
    <property type="protein sequence ID" value="CAI9612681.1"/>
    <property type="molecule type" value="Genomic_DNA"/>
</dbReference>
<dbReference type="Proteomes" id="UP001162483">
    <property type="component" value="Unassembled WGS sequence"/>
</dbReference>
<proteinExistence type="predicted"/>
<accession>A0ABN9GVT0</accession>
<keyword evidence="2" id="KW-1185">Reference proteome</keyword>